<evidence type="ECO:0008006" key="3">
    <source>
        <dbReference type="Google" id="ProtNLM"/>
    </source>
</evidence>
<name>A0A0E9WU88_ANGAN</name>
<sequence length="80" mass="8883">MYSVFVFRVFTGVLSVTCSLRASSRYRCSLRPLWPNSLPASLRRPAYVSSFWPTGFASSRVPTVPLRHSAGGPLSSCRLM</sequence>
<organism evidence="2">
    <name type="scientific">Anguilla anguilla</name>
    <name type="common">European freshwater eel</name>
    <name type="synonym">Muraena anguilla</name>
    <dbReference type="NCBI Taxonomy" id="7936"/>
    <lineage>
        <taxon>Eukaryota</taxon>
        <taxon>Metazoa</taxon>
        <taxon>Chordata</taxon>
        <taxon>Craniata</taxon>
        <taxon>Vertebrata</taxon>
        <taxon>Euteleostomi</taxon>
        <taxon>Actinopterygii</taxon>
        <taxon>Neopterygii</taxon>
        <taxon>Teleostei</taxon>
        <taxon>Anguilliformes</taxon>
        <taxon>Anguillidae</taxon>
        <taxon>Anguilla</taxon>
    </lineage>
</organism>
<dbReference type="AlphaFoldDB" id="A0A0E9WU88"/>
<proteinExistence type="predicted"/>
<reference evidence="2" key="2">
    <citation type="journal article" date="2015" name="Fish Shellfish Immunol.">
        <title>Early steps in the European eel (Anguilla anguilla)-Vibrio vulnificus interaction in the gills: Role of the RtxA13 toxin.</title>
        <authorList>
            <person name="Callol A."/>
            <person name="Pajuelo D."/>
            <person name="Ebbesson L."/>
            <person name="Teles M."/>
            <person name="MacKenzie S."/>
            <person name="Amaro C."/>
        </authorList>
    </citation>
    <scope>NUCLEOTIDE SEQUENCE</scope>
</reference>
<feature type="chain" id="PRO_5012520142" description="Secreted protein" evidence="1">
    <location>
        <begin position="16"/>
        <end position="80"/>
    </location>
</feature>
<protein>
    <recommendedName>
        <fullName evidence="3">Secreted protein</fullName>
    </recommendedName>
</protein>
<reference evidence="2" key="1">
    <citation type="submission" date="2014-11" db="EMBL/GenBank/DDBJ databases">
        <authorList>
            <person name="Amaro Gonzalez C."/>
        </authorList>
    </citation>
    <scope>NUCLEOTIDE SEQUENCE</scope>
</reference>
<dbReference type="EMBL" id="GBXM01014615">
    <property type="protein sequence ID" value="JAH93962.1"/>
    <property type="molecule type" value="Transcribed_RNA"/>
</dbReference>
<evidence type="ECO:0000313" key="2">
    <source>
        <dbReference type="EMBL" id="JAH93962.1"/>
    </source>
</evidence>
<feature type="signal peptide" evidence="1">
    <location>
        <begin position="1"/>
        <end position="15"/>
    </location>
</feature>
<keyword evidence="1" id="KW-0732">Signal</keyword>
<evidence type="ECO:0000256" key="1">
    <source>
        <dbReference type="SAM" id="SignalP"/>
    </source>
</evidence>
<accession>A0A0E9WU88</accession>